<protein>
    <recommendedName>
        <fullName evidence="4">Secreted protein</fullName>
    </recommendedName>
</protein>
<evidence type="ECO:0000313" key="2">
    <source>
        <dbReference type="EMBL" id="KAK3771689.1"/>
    </source>
</evidence>
<organism evidence="2 3">
    <name type="scientific">Elysia crispata</name>
    <name type="common">lettuce slug</name>
    <dbReference type="NCBI Taxonomy" id="231223"/>
    <lineage>
        <taxon>Eukaryota</taxon>
        <taxon>Metazoa</taxon>
        <taxon>Spiralia</taxon>
        <taxon>Lophotrochozoa</taxon>
        <taxon>Mollusca</taxon>
        <taxon>Gastropoda</taxon>
        <taxon>Heterobranchia</taxon>
        <taxon>Euthyneura</taxon>
        <taxon>Panpulmonata</taxon>
        <taxon>Sacoglossa</taxon>
        <taxon>Placobranchoidea</taxon>
        <taxon>Plakobranchidae</taxon>
        <taxon>Elysia</taxon>
    </lineage>
</organism>
<comment type="caution">
    <text evidence="2">The sequence shown here is derived from an EMBL/GenBank/DDBJ whole genome shotgun (WGS) entry which is preliminary data.</text>
</comment>
<dbReference type="EMBL" id="JAWDGP010003693">
    <property type="protein sequence ID" value="KAK3771689.1"/>
    <property type="molecule type" value="Genomic_DNA"/>
</dbReference>
<proteinExistence type="predicted"/>
<keyword evidence="1" id="KW-0732">Signal</keyword>
<keyword evidence="3" id="KW-1185">Reference proteome</keyword>
<name>A0AAE1DI78_9GAST</name>
<dbReference type="Proteomes" id="UP001283361">
    <property type="component" value="Unassembled WGS sequence"/>
</dbReference>
<evidence type="ECO:0000256" key="1">
    <source>
        <dbReference type="SAM" id="SignalP"/>
    </source>
</evidence>
<accession>A0AAE1DI78</accession>
<feature type="chain" id="PRO_5042125395" description="Secreted protein" evidence="1">
    <location>
        <begin position="27"/>
        <end position="94"/>
    </location>
</feature>
<gene>
    <name evidence="2" type="ORF">RRG08_047940</name>
</gene>
<dbReference type="AlphaFoldDB" id="A0AAE1DI78"/>
<evidence type="ECO:0008006" key="4">
    <source>
        <dbReference type="Google" id="ProtNLM"/>
    </source>
</evidence>
<sequence>MPEKLKCARQAPWMMLFLLSFLTKQSKEIFAKRIWLLQSEQRKQIRSAQNLLCCSGEVIYARVLLCLSALHLCLNKSLAVPKIAAVMHWDQPGS</sequence>
<reference evidence="2" key="1">
    <citation type="journal article" date="2023" name="G3 (Bethesda)">
        <title>A reference genome for the long-term kleptoplast-retaining sea slug Elysia crispata morphotype clarki.</title>
        <authorList>
            <person name="Eastman K.E."/>
            <person name="Pendleton A.L."/>
            <person name="Shaikh M.A."/>
            <person name="Suttiyut T."/>
            <person name="Ogas R."/>
            <person name="Tomko P."/>
            <person name="Gavelis G."/>
            <person name="Widhalm J.R."/>
            <person name="Wisecaver J.H."/>
        </authorList>
    </citation>
    <scope>NUCLEOTIDE SEQUENCE</scope>
    <source>
        <strain evidence="2">ECLA1</strain>
    </source>
</reference>
<evidence type="ECO:0000313" key="3">
    <source>
        <dbReference type="Proteomes" id="UP001283361"/>
    </source>
</evidence>
<feature type="signal peptide" evidence="1">
    <location>
        <begin position="1"/>
        <end position="26"/>
    </location>
</feature>